<protein>
    <submittedName>
        <fullName evidence="1">Carboxymuconolactone decarboxylase</fullName>
    </submittedName>
</protein>
<evidence type="ECO:0000313" key="1">
    <source>
        <dbReference type="EMBL" id="ALU45155.1"/>
    </source>
</evidence>
<dbReference type="EMBL" id="CP013611">
    <property type="protein sequence ID" value="ALU45155.1"/>
    <property type="molecule type" value="Genomic_DNA"/>
</dbReference>
<dbReference type="InterPro" id="IPR029032">
    <property type="entry name" value="AhpD-like"/>
</dbReference>
<dbReference type="PANTHER" id="PTHR35446">
    <property type="entry name" value="SI:CH211-175M2.5"/>
    <property type="match status" value="1"/>
</dbReference>
<dbReference type="PANTHER" id="PTHR35446:SF3">
    <property type="entry name" value="CMD DOMAIN-CONTAINING PROTEIN"/>
    <property type="match status" value="1"/>
</dbReference>
<name>A0A0U3H1D1_9GAMM</name>
<accession>A0A0U3H1D1</accession>
<reference evidence="1 2" key="1">
    <citation type="submission" date="2015-12" db="EMBL/GenBank/DDBJ databases">
        <title>Complete genome sequence of Pseudoalteromonas rubra SCSIO 6842, harboring a conjugative plasmid.</title>
        <authorList>
            <person name="Li B."/>
            <person name="Wang X."/>
        </authorList>
    </citation>
    <scope>NUCLEOTIDE SEQUENCE [LARGE SCALE GENOMIC DNA]</scope>
    <source>
        <strain evidence="1 2">SCSIO 6842</strain>
    </source>
</reference>
<dbReference type="Proteomes" id="UP000069015">
    <property type="component" value="Chromosome 1"/>
</dbReference>
<gene>
    <name evidence="1" type="ORF">AT705_19265</name>
</gene>
<dbReference type="Gene3D" id="1.20.1290.10">
    <property type="entry name" value="AhpD-like"/>
    <property type="match status" value="1"/>
</dbReference>
<evidence type="ECO:0000313" key="2">
    <source>
        <dbReference type="Proteomes" id="UP000069015"/>
    </source>
</evidence>
<sequence>MSTKRGEKMFTYYEPDTAPEESKPMMQGSLASFGMLPNLHKVLAEAPITYKAYNETFSSFMQASSLSPLEQQVVFMTANFENNCHYCVPGHTWMMKSAKMPDEVINALREGTPLPDEKLQALHDFTKALLDHRGHIGDEKLAEFLGAGYTKRQALEVLTGLAAKLISNFTNALAHTEVDEPMKPYAWEKPGT</sequence>
<dbReference type="SUPFAM" id="SSF69118">
    <property type="entry name" value="AhpD-like"/>
    <property type="match status" value="1"/>
</dbReference>
<proteinExistence type="predicted"/>
<dbReference type="KEGG" id="prr:AT705_19265"/>
<dbReference type="AlphaFoldDB" id="A0A0U3H1D1"/>
<organism evidence="1 2">
    <name type="scientific">Pseudoalteromonas rubra</name>
    <dbReference type="NCBI Taxonomy" id="43658"/>
    <lineage>
        <taxon>Bacteria</taxon>
        <taxon>Pseudomonadati</taxon>
        <taxon>Pseudomonadota</taxon>
        <taxon>Gammaproteobacteria</taxon>
        <taxon>Alteromonadales</taxon>
        <taxon>Pseudoalteromonadaceae</taxon>
        <taxon>Pseudoalteromonas</taxon>
    </lineage>
</organism>